<evidence type="ECO:0000313" key="1">
    <source>
        <dbReference type="EMBL" id="PTX72319.1"/>
    </source>
</evidence>
<comment type="caution">
    <text evidence="1">The sequence shown here is derived from an EMBL/GenBank/DDBJ whole genome shotgun (WGS) entry which is preliminary data.</text>
</comment>
<sequence>MGQLAEKRLSAKQAVEAAFEHFNELYGSQKLRNLLLEGIRYDELLNSWDVTIGFDIGREKIGQLNLLEKNWEPVREFRIVKLRADNGEFLELDHE</sequence>
<evidence type="ECO:0000313" key="2">
    <source>
        <dbReference type="Proteomes" id="UP000244092"/>
    </source>
</evidence>
<organism evidence="1 2">
    <name type="scientific">Sulfitobacter mediterraneus</name>
    <dbReference type="NCBI Taxonomy" id="83219"/>
    <lineage>
        <taxon>Bacteria</taxon>
        <taxon>Pseudomonadati</taxon>
        <taxon>Pseudomonadota</taxon>
        <taxon>Alphaproteobacteria</taxon>
        <taxon>Rhodobacterales</taxon>
        <taxon>Roseobacteraceae</taxon>
        <taxon>Sulfitobacter</taxon>
    </lineage>
</organism>
<dbReference type="EMBL" id="QBKU01000011">
    <property type="protein sequence ID" value="PTX72319.1"/>
    <property type="molecule type" value="Genomic_DNA"/>
</dbReference>
<dbReference type="AlphaFoldDB" id="A0A2T6CAS4"/>
<dbReference type="Proteomes" id="UP000244092">
    <property type="component" value="Unassembled WGS sequence"/>
</dbReference>
<accession>A0A2T6CAS4</accession>
<proteinExistence type="predicted"/>
<reference evidence="1 2" key="1">
    <citation type="submission" date="2018-04" db="EMBL/GenBank/DDBJ databases">
        <title>Genomic Encyclopedia of Archaeal and Bacterial Type Strains, Phase II (KMG-II): from individual species to whole genera.</title>
        <authorList>
            <person name="Goeker M."/>
        </authorList>
    </citation>
    <scope>NUCLEOTIDE SEQUENCE [LARGE SCALE GENOMIC DNA]</scope>
    <source>
        <strain evidence="1 2">DSM 12244</strain>
    </source>
</reference>
<dbReference type="RefSeq" id="WP_025046798.1">
    <property type="nucleotide sequence ID" value="NZ_QBKU01000011.1"/>
</dbReference>
<gene>
    <name evidence="1" type="ORF">C8N31_11130</name>
</gene>
<protein>
    <submittedName>
        <fullName evidence="1">Uncharacterized protein</fullName>
    </submittedName>
</protein>
<dbReference type="OrthoDB" id="282061at204455"/>
<name>A0A2T6CAS4_9RHOB</name>